<evidence type="ECO:0000256" key="1">
    <source>
        <dbReference type="RuleBase" id="RU000487"/>
    </source>
</evidence>
<gene>
    <name evidence="2" type="ORF">ABB37_08736</name>
</gene>
<dbReference type="OrthoDB" id="421448at2759"/>
<dbReference type="SUPFAM" id="SSF53067">
    <property type="entry name" value="Actin-like ATPase domain"/>
    <property type="match status" value="2"/>
</dbReference>
<dbReference type="PANTHER" id="PTHR11937">
    <property type="entry name" value="ACTIN"/>
    <property type="match status" value="1"/>
</dbReference>
<dbReference type="Pfam" id="PF00022">
    <property type="entry name" value="Actin"/>
    <property type="match status" value="1"/>
</dbReference>
<protein>
    <submittedName>
        <fullName evidence="2">Actin-related protein 3 putative arp3</fullName>
    </submittedName>
</protein>
<dbReference type="GeneID" id="26909019"/>
<dbReference type="SMART" id="SM00268">
    <property type="entry name" value="ACTIN"/>
    <property type="match status" value="1"/>
</dbReference>
<name>A0A0N0VDE6_LEPPY</name>
<dbReference type="RefSeq" id="XP_015653490.1">
    <property type="nucleotide sequence ID" value="XM_015807832.1"/>
</dbReference>
<dbReference type="Gene3D" id="2.30.36.70">
    <property type="entry name" value="Actin, Chain A, domain 2"/>
    <property type="match status" value="1"/>
</dbReference>
<keyword evidence="3" id="KW-1185">Reference proteome</keyword>
<organism evidence="2 3">
    <name type="scientific">Leptomonas pyrrhocoris</name>
    <name type="common">Firebug parasite</name>
    <dbReference type="NCBI Taxonomy" id="157538"/>
    <lineage>
        <taxon>Eukaryota</taxon>
        <taxon>Discoba</taxon>
        <taxon>Euglenozoa</taxon>
        <taxon>Kinetoplastea</taxon>
        <taxon>Metakinetoplastina</taxon>
        <taxon>Trypanosomatida</taxon>
        <taxon>Trypanosomatidae</taxon>
        <taxon>Leishmaniinae</taxon>
        <taxon>Leptomonas</taxon>
    </lineage>
</organism>
<dbReference type="VEuPathDB" id="TriTrypDB:LpyrH10_26_0310"/>
<dbReference type="AlphaFoldDB" id="A0A0N0VDE6"/>
<evidence type="ECO:0000313" key="2">
    <source>
        <dbReference type="EMBL" id="KPA75051.1"/>
    </source>
</evidence>
<dbReference type="InterPro" id="IPR004000">
    <property type="entry name" value="Actin"/>
</dbReference>
<dbReference type="OMA" id="DVMEEYW"/>
<dbReference type="InterPro" id="IPR043129">
    <property type="entry name" value="ATPase_NBD"/>
</dbReference>
<comment type="similarity">
    <text evidence="1">Belongs to the actin family.</text>
</comment>
<dbReference type="EMBL" id="LGTL01000026">
    <property type="protein sequence ID" value="KPA75051.1"/>
    <property type="molecule type" value="Genomic_DNA"/>
</dbReference>
<sequence>MPPVTPRVPVVVCDMGTSTTRLGYAGNSAPTFELPTVCAWADPLSYDTLHVGHEADQPSRHAVTHHRRLVDHGTVADWDLYEEYWRHLFHRHLCVESSDVGVVLTEAAKTAPEQREATAEILFESFGVPQLSMGSQALFALSSVGNGADTGLVVLSGAGMTQVVPVVDGYALDGAAQHFQIAGGDITQYVLDSLREHTRDIAAERAWDVAERVKRSYLYVAEDAAKEMAQFEADPLAHVLHHSEVHWRTGHPYAVRVGRERFLAAETMFQPALLQPRWTTALPGVMDAVVWACPMDCRRRLYANVVVCGGNMRFPGLTKRLERALRALLEKHTADFVAASNGATGKPAEYEVRVTDCSRDRNAVWKGGSLFGASARFAAEAVTRAEYQERGHFSADAA</sequence>
<dbReference type="PRINTS" id="PR00190">
    <property type="entry name" value="ACTIN"/>
</dbReference>
<dbReference type="Gene3D" id="3.30.420.40">
    <property type="match status" value="2"/>
</dbReference>
<proteinExistence type="inferred from homology"/>
<evidence type="ECO:0000313" key="3">
    <source>
        <dbReference type="Proteomes" id="UP000037923"/>
    </source>
</evidence>
<dbReference type="Gene3D" id="3.90.640.10">
    <property type="entry name" value="Actin, Chain A, domain 4"/>
    <property type="match status" value="1"/>
</dbReference>
<dbReference type="Proteomes" id="UP000037923">
    <property type="component" value="Unassembled WGS sequence"/>
</dbReference>
<reference evidence="2 3" key="1">
    <citation type="submission" date="2015-07" db="EMBL/GenBank/DDBJ databases">
        <title>High-quality genome of monoxenous trypanosomatid Leptomonas pyrrhocoris.</title>
        <authorList>
            <person name="Flegontov P."/>
            <person name="Butenko A."/>
            <person name="Firsov S."/>
            <person name="Vlcek C."/>
            <person name="Logacheva M.D."/>
            <person name="Field M."/>
            <person name="Filatov D."/>
            <person name="Flegontova O."/>
            <person name="Gerasimov E."/>
            <person name="Jackson A.P."/>
            <person name="Kelly S."/>
            <person name="Opperdoes F."/>
            <person name="O'Reilly A."/>
            <person name="Votypka J."/>
            <person name="Yurchenko V."/>
            <person name="Lukes J."/>
        </authorList>
    </citation>
    <scope>NUCLEOTIDE SEQUENCE [LARGE SCALE GENOMIC DNA]</scope>
    <source>
        <strain evidence="2">H10</strain>
    </source>
</reference>
<comment type="caution">
    <text evidence="2">The sequence shown here is derived from an EMBL/GenBank/DDBJ whole genome shotgun (WGS) entry which is preliminary data.</text>
</comment>
<accession>A0A0N0VDE6</accession>